<gene>
    <name evidence="1" type="ORF">JG687_00012513</name>
</gene>
<dbReference type="EMBL" id="JAENGZ010000845">
    <property type="protein sequence ID" value="KAG6953222.1"/>
    <property type="molecule type" value="Genomic_DNA"/>
</dbReference>
<dbReference type="AlphaFoldDB" id="A0A8T1U5B6"/>
<protein>
    <recommendedName>
        <fullName evidence="3">SET domain</fullName>
    </recommendedName>
</protein>
<organism evidence="1 2">
    <name type="scientific">Phytophthora cactorum</name>
    <dbReference type="NCBI Taxonomy" id="29920"/>
    <lineage>
        <taxon>Eukaryota</taxon>
        <taxon>Sar</taxon>
        <taxon>Stramenopiles</taxon>
        <taxon>Oomycota</taxon>
        <taxon>Peronosporomycetes</taxon>
        <taxon>Peronosporales</taxon>
        <taxon>Peronosporaceae</taxon>
        <taxon>Phytophthora</taxon>
    </lineage>
</organism>
<name>A0A8T1U5B6_9STRA</name>
<accession>A0A8T1U5B6</accession>
<dbReference type="InterPro" id="IPR046341">
    <property type="entry name" value="SET_dom_sf"/>
</dbReference>
<dbReference type="SUPFAM" id="SSF82199">
    <property type="entry name" value="SET domain"/>
    <property type="match status" value="1"/>
</dbReference>
<proteinExistence type="predicted"/>
<sequence>MSEYASVLTTLDYEGDEVRIDDYVFSLSTRSTRNVTVVVMSVGGIAPGEEVTVDYGDLWLVGSCKSVNCRIGGEEYN</sequence>
<reference evidence="1" key="1">
    <citation type="submission" date="2021-01" db="EMBL/GenBank/DDBJ databases">
        <title>Phytophthora aleatoria, a newly-described species from Pinus radiata is distinct from Phytophthora cactorum isolates based on comparative genomics.</title>
        <authorList>
            <person name="Mcdougal R."/>
            <person name="Panda P."/>
            <person name="Williams N."/>
            <person name="Studholme D.J."/>
        </authorList>
    </citation>
    <scope>NUCLEOTIDE SEQUENCE</scope>
    <source>
        <strain evidence="1">NZFS 3830</strain>
    </source>
</reference>
<evidence type="ECO:0000313" key="1">
    <source>
        <dbReference type="EMBL" id="KAG6953222.1"/>
    </source>
</evidence>
<evidence type="ECO:0008006" key="3">
    <source>
        <dbReference type="Google" id="ProtNLM"/>
    </source>
</evidence>
<dbReference type="Proteomes" id="UP000688947">
    <property type="component" value="Unassembled WGS sequence"/>
</dbReference>
<evidence type="ECO:0000313" key="2">
    <source>
        <dbReference type="Proteomes" id="UP000688947"/>
    </source>
</evidence>
<comment type="caution">
    <text evidence="1">The sequence shown here is derived from an EMBL/GenBank/DDBJ whole genome shotgun (WGS) entry which is preliminary data.</text>
</comment>